<protein>
    <submittedName>
        <fullName evidence="4">Tetratricopeptide repeat protein TPR_2</fullName>
    </submittedName>
</protein>
<keyword evidence="5" id="KW-1185">Reference proteome</keyword>
<keyword evidence="1" id="KW-0677">Repeat</keyword>
<dbReference type="InterPro" id="IPR043504">
    <property type="entry name" value="Peptidase_S1_PA_chymotrypsin"/>
</dbReference>
<dbReference type="Gene3D" id="2.40.10.10">
    <property type="entry name" value="Trypsin-like serine proteases"/>
    <property type="match status" value="2"/>
</dbReference>
<feature type="repeat" description="TPR" evidence="3">
    <location>
        <begin position="476"/>
        <end position="509"/>
    </location>
</feature>
<evidence type="ECO:0000256" key="3">
    <source>
        <dbReference type="PROSITE-ProRule" id="PRU00339"/>
    </source>
</evidence>
<dbReference type="PANTHER" id="PTHR44943">
    <property type="entry name" value="CELLULOSE SYNTHASE OPERON PROTEIN C"/>
    <property type="match status" value="1"/>
</dbReference>
<dbReference type="Pfam" id="PF13432">
    <property type="entry name" value="TPR_16"/>
    <property type="match status" value="3"/>
</dbReference>
<feature type="repeat" description="TPR" evidence="3">
    <location>
        <begin position="271"/>
        <end position="304"/>
    </location>
</feature>
<dbReference type="RefSeq" id="WP_008051297.1">
    <property type="nucleotide sequence ID" value="NZ_FO818640.1"/>
</dbReference>
<organism evidence="4 5">
    <name type="scientific">Limnospira indica PCC 8005</name>
    <dbReference type="NCBI Taxonomy" id="376219"/>
    <lineage>
        <taxon>Bacteria</taxon>
        <taxon>Bacillati</taxon>
        <taxon>Cyanobacteriota</taxon>
        <taxon>Cyanophyceae</taxon>
        <taxon>Oscillatoriophycideae</taxon>
        <taxon>Oscillatoriales</taxon>
        <taxon>Sirenicapillariaceae</taxon>
        <taxon>Limnospira</taxon>
    </lineage>
</organism>
<dbReference type="InterPro" id="IPR051685">
    <property type="entry name" value="Ycf3/AcsC/BcsC/TPR_MFPF"/>
</dbReference>
<proteinExistence type="predicted"/>
<feature type="repeat" description="TPR" evidence="3">
    <location>
        <begin position="305"/>
        <end position="338"/>
    </location>
</feature>
<gene>
    <name evidence="4" type="ORF">ARTHRO_30817</name>
</gene>
<dbReference type="InterPro" id="IPR019734">
    <property type="entry name" value="TPR_rpt"/>
</dbReference>
<feature type="repeat" description="TPR" evidence="3">
    <location>
        <begin position="442"/>
        <end position="475"/>
    </location>
</feature>
<dbReference type="InterPro" id="IPR009003">
    <property type="entry name" value="Peptidase_S1_PA"/>
</dbReference>
<evidence type="ECO:0000256" key="1">
    <source>
        <dbReference type="ARBA" id="ARBA00022737"/>
    </source>
</evidence>
<dbReference type="EMBL" id="FO818640">
    <property type="protein sequence ID" value="CDM95548.1"/>
    <property type="molecule type" value="Genomic_DNA"/>
</dbReference>
<accession>A0A9P1KGU4</accession>
<dbReference type="PROSITE" id="PS50293">
    <property type="entry name" value="TPR_REGION"/>
    <property type="match status" value="1"/>
</dbReference>
<name>A0A9P1KGU4_9CYAN</name>
<reference evidence="4 5" key="1">
    <citation type="submission" date="2014-02" db="EMBL/GenBank/DDBJ databases">
        <authorList>
            <person name="Genoscope - CEA"/>
        </authorList>
    </citation>
    <scope>NUCLEOTIDE SEQUENCE [LARGE SCALE GENOMIC DNA]</scope>
    <source>
        <strain evidence="4 5">PCC 8005</strain>
    </source>
</reference>
<dbReference type="Gene3D" id="1.25.40.10">
    <property type="entry name" value="Tetratricopeptide repeat domain"/>
    <property type="match status" value="2"/>
</dbReference>
<dbReference type="InterPro" id="IPR011990">
    <property type="entry name" value="TPR-like_helical_dom_sf"/>
</dbReference>
<dbReference type="SUPFAM" id="SSF50494">
    <property type="entry name" value="Trypsin-like serine proteases"/>
    <property type="match status" value="1"/>
</dbReference>
<dbReference type="PANTHER" id="PTHR44943:SF8">
    <property type="entry name" value="TPR REPEAT-CONTAINING PROTEIN MJ0263"/>
    <property type="match status" value="1"/>
</dbReference>
<dbReference type="SUPFAM" id="SSF48452">
    <property type="entry name" value="TPR-like"/>
    <property type="match status" value="1"/>
</dbReference>
<dbReference type="PROSITE" id="PS50005">
    <property type="entry name" value="TPR"/>
    <property type="match status" value="5"/>
</dbReference>
<dbReference type="Pfam" id="PF13365">
    <property type="entry name" value="Trypsin_2"/>
    <property type="match status" value="1"/>
</dbReference>
<evidence type="ECO:0000313" key="4">
    <source>
        <dbReference type="EMBL" id="CDM95548.1"/>
    </source>
</evidence>
<evidence type="ECO:0000313" key="5">
    <source>
        <dbReference type="Proteomes" id="UP000032946"/>
    </source>
</evidence>
<dbReference type="AlphaFoldDB" id="A0A9P1KGU4"/>
<sequence>MSLVKNCLRPVQAIIAAGVITLLSVSNAIALMAEEIDRISEKITVSINGINPGSGVIIAREGDLYYVLTANHVVRSPDEYIIITHDGEKYPLDYDRVIRLPGIDLAVLAFSSDRTYPLAQIADYDYDAESRHIFISGWPEFQPRLFTAGLLISQAYKLAFVKEPTTRGYDLFYTNFTQVGMSGGPILDTQGQVIGIHGMSEGQILIDQITGTSNRVTVGYSAGIPVNRFLQSGIPLNLNISDRQPDPPTPRELQSISAYMQVPQVSDRFSAIDWTNRGNQLYRHERWRDSLEAFERAINIQSNFYPAWYGRANALSSLSQYDEAIASYDRATQLQPNFHPAWRDRGALLMSLGRHEEALQAFDRLLQIQPDDYGIWYLRGNILMNHLDDYPEAARSYARVINIKPDFTPAFTAKAQALFRLGDYGEAIAWLDESLHQNSHQREAWVLRGQIFMAIQRYAQALNAYNRAVNLDSNHSQSWLGKAIAYLRLNRDQEAKDAAQRALEINPGDLEIKQFLQTLP</sequence>
<dbReference type="Proteomes" id="UP000032946">
    <property type="component" value="Chromosome"/>
</dbReference>
<feature type="repeat" description="TPR" evidence="3">
    <location>
        <begin position="339"/>
        <end position="372"/>
    </location>
</feature>
<keyword evidence="2 3" id="KW-0802">TPR repeat</keyword>
<dbReference type="SMART" id="SM00028">
    <property type="entry name" value="TPR"/>
    <property type="match status" value="7"/>
</dbReference>
<evidence type="ECO:0000256" key="2">
    <source>
        <dbReference type="ARBA" id="ARBA00022803"/>
    </source>
</evidence>